<evidence type="ECO:0000313" key="9">
    <source>
        <dbReference type="EMBL" id="CAH1199303.1"/>
    </source>
</evidence>
<dbReference type="InterPro" id="IPR011701">
    <property type="entry name" value="MFS"/>
</dbReference>
<dbReference type="SUPFAM" id="SSF103473">
    <property type="entry name" value="MFS general substrate transporter"/>
    <property type="match status" value="1"/>
</dbReference>
<feature type="transmembrane region" description="Helical" evidence="7">
    <location>
        <begin position="467"/>
        <end position="488"/>
    </location>
</feature>
<name>A0ABM9C0B0_9BACL</name>
<keyword evidence="10" id="KW-1185">Reference proteome</keyword>
<feature type="transmembrane region" description="Helical" evidence="7">
    <location>
        <begin position="76"/>
        <end position="95"/>
    </location>
</feature>
<evidence type="ECO:0000256" key="1">
    <source>
        <dbReference type="ARBA" id="ARBA00004651"/>
    </source>
</evidence>
<keyword evidence="3" id="KW-1003">Cell membrane</keyword>
<feature type="transmembrane region" description="Helical" evidence="7">
    <location>
        <begin position="162"/>
        <end position="182"/>
    </location>
</feature>
<feature type="transmembrane region" description="Helical" evidence="7">
    <location>
        <begin position="194"/>
        <end position="216"/>
    </location>
</feature>
<sequence>MDKSKTNTTWTVAALLLGLFMAALDQTIVSTAMPTIIGEFGDFEMLVWVFSAYMIASVIATPIFGKLSDMYGRKRFFVMGLIVFLIGSILCGMATNMIELILFRALQGIGGGAIMPLCFAVIFDIFPPEKRGKMNGLFGAVFGLSSVFGPLAGAYFTDQIDWRWVFYINVPLGIIALILLGLHYKETVNKVKQVIDWAGVALLTATILSLMFALELGGSGKYAWGSVEIVSLFAGSVVFLILFLLVERKAVNPIVSLHLFKNKVFTASQAASFLYGAIMIAGATYIPIFVQGVYGGSASAAGQTLTPMMLGVVASSVIGGRFVGKFLFRNIMLVSALVLVISLSLLGTINVDTERWVVTMYMVFVGLGIGVSFVVFNIATLHGISPQHKGAATSMVVFFRTIGSALGVTIFGVIQTAQMKSNIAKVIPDAQQAEALSDPQALLQPAVRSMFDAEMLKKLTGGLADSIAFIFQWSLVLPILAGLLVLLMGRANVGQEKSAEPIRSFE</sequence>
<feature type="domain" description="Major facilitator superfamily (MFS) profile" evidence="8">
    <location>
        <begin position="11"/>
        <end position="493"/>
    </location>
</feature>
<dbReference type="RefSeq" id="WP_236339653.1">
    <property type="nucleotide sequence ID" value="NZ_CAKMMF010000005.1"/>
</dbReference>
<dbReference type="NCBIfam" id="TIGR00711">
    <property type="entry name" value="efflux_EmrB"/>
    <property type="match status" value="1"/>
</dbReference>
<keyword evidence="5 7" id="KW-1133">Transmembrane helix</keyword>
<evidence type="ECO:0000256" key="5">
    <source>
        <dbReference type="ARBA" id="ARBA00022989"/>
    </source>
</evidence>
<dbReference type="Pfam" id="PF07690">
    <property type="entry name" value="MFS_1"/>
    <property type="match status" value="1"/>
</dbReference>
<evidence type="ECO:0000256" key="3">
    <source>
        <dbReference type="ARBA" id="ARBA00022475"/>
    </source>
</evidence>
<dbReference type="Gene3D" id="1.20.1250.20">
    <property type="entry name" value="MFS general substrate transporter like domains"/>
    <property type="match status" value="1"/>
</dbReference>
<feature type="transmembrane region" description="Helical" evidence="7">
    <location>
        <begin position="137"/>
        <end position="156"/>
    </location>
</feature>
<feature type="transmembrane region" description="Helical" evidence="7">
    <location>
        <begin position="267"/>
        <end position="288"/>
    </location>
</feature>
<comment type="subcellular location">
    <subcellularLocation>
        <location evidence="1">Cell membrane</location>
        <topology evidence="1">Multi-pass membrane protein</topology>
    </subcellularLocation>
</comment>
<dbReference type="Proteomes" id="UP000838686">
    <property type="component" value="Unassembled WGS sequence"/>
</dbReference>
<evidence type="ECO:0000256" key="2">
    <source>
        <dbReference type="ARBA" id="ARBA00022448"/>
    </source>
</evidence>
<evidence type="ECO:0000256" key="7">
    <source>
        <dbReference type="SAM" id="Phobius"/>
    </source>
</evidence>
<keyword evidence="4 7" id="KW-0812">Transmembrane</keyword>
<feature type="transmembrane region" description="Helical" evidence="7">
    <location>
        <begin position="300"/>
        <end position="319"/>
    </location>
</feature>
<evidence type="ECO:0000256" key="6">
    <source>
        <dbReference type="ARBA" id="ARBA00023136"/>
    </source>
</evidence>
<proteinExistence type="predicted"/>
<feature type="transmembrane region" description="Helical" evidence="7">
    <location>
        <begin position="356"/>
        <end position="379"/>
    </location>
</feature>
<feature type="transmembrane region" description="Helical" evidence="7">
    <location>
        <begin position="101"/>
        <end position="125"/>
    </location>
</feature>
<feature type="transmembrane region" description="Helical" evidence="7">
    <location>
        <begin position="12"/>
        <end position="33"/>
    </location>
</feature>
<dbReference type="InterPro" id="IPR004638">
    <property type="entry name" value="EmrB-like"/>
</dbReference>
<protein>
    <submittedName>
        <fullName evidence="9">Multidrug resistance protein 3</fullName>
    </submittedName>
</protein>
<keyword evidence="2" id="KW-0813">Transport</keyword>
<evidence type="ECO:0000313" key="10">
    <source>
        <dbReference type="Proteomes" id="UP000838686"/>
    </source>
</evidence>
<accession>A0ABM9C0B0</accession>
<keyword evidence="6 7" id="KW-0472">Membrane</keyword>
<reference evidence="9" key="1">
    <citation type="submission" date="2022-01" db="EMBL/GenBank/DDBJ databases">
        <authorList>
            <person name="Criscuolo A."/>
        </authorList>
    </citation>
    <scope>NUCLEOTIDE SEQUENCE</scope>
    <source>
        <strain evidence="9">CIP111893</strain>
    </source>
</reference>
<dbReference type="CDD" id="cd17502">
    <property type="entry name" value="MFS_Azr1_MDR_like"/>
    <property type="match status" value="1"/>
</dbReference>
<dbReference type="InterPro" id="IPR020846">
    <property type="entry name" value="MFS_dom"/>
</dbReference>
<feature type="transmembrane region" description="Helical" evidence="7">
    <location>
        <begin position="222"/>
        <end position="246"/>
    </location>
</feature>
<feature type="transmembrane region" description="Helical" evidence="7">
    <location>
        <begin position="331"/>
        <end position="350"/>
    </location>
</feature>
<dbReference type="PANTHER" id="PTHR23501:SF170">
    <property type="entry name" value="MULTIDRUG RESISTANCE PROTEIN 3"/>
    <property type="match status" value="1"/>
</dbReference>
<dbReference type="InterPro" id="IPR036259">
    <property type="entry name" value="MFS_trans_sf"/>
</dbReference>
<dbReference type="Gene3D" id="1.20.1720.10">
    <property type="entry name" value="Multidrug resistance protein D"/>
    <property type="match status" value="1"/>
</dbReference>
<dbReference type="PRINTS" id="PR01036">
    <property type="entry name" value="TCRTETB"/>
</dbReference>
<dbReference type="PANTHER" id="PTHR23501">
    <property type="entry name" value="MAJOR FACILITATOR SUPERFAMILY"/>
    <property type="match status" value="1"/>
</dbReference>
<dbReference type="PROSITE" id="PS50850">
    <property type="entry name" value="MFS"/>
    <property type="match status" value="1"/>
</dbReference>
<feature type="transmembrane region" description="Helical" evidence="7">
    <location>
        <begin position="391"/>
        <end position="414"/>
    </location>
</feature>
<feature type="transmembrane region" description="Helical" evidence="7">
    <location>
        <begin position="45"/>
        <end position="64"/>
    </location>
</feature>
<gene>
    <name evidence="9" type="primary">bmr3_1</name>
    <name evidence="9" type="ORF">PAECIP111893_01303</name>
</gene>
<evidence type="ECO:0000256" key="4">
    <source>
        <dbReference type="ARBA" id="ARBA00022692"/>
    </source>
</evidence>
<dbReference type="EMBL" id="CAKMMF010000005">
    <property type="protein sequence ID" value="CAH1199303.1"/>
    <property type="molecule type" value="Genomic_DNA"/>
</dbReference>
<comment type="caution">
    <text evidence="9">The sequence shown here is derived from an EMBL/GenBank/DDBJ whole genome shotgun (WGS) entry which is preliminary data.</text>
</comment>
<organism evidence="9 10">
    <name type="scientific">Paenibacillus plantiphilus</name>
    <dbReference type="NCBI Taxonomy" id="2905650"/>
    <lineage>
        <taxon>Bacteria</taxon>
        <taxon>Bacillati</taxon>
        <taxon>Bacillota</taxon>
        <taxon>Bacilli</taxon>
        <taxon>Bacillales</taxon>
        <taxon>Paenibacillaceae</taxon>
        <taxon>Paenibacillus</taxon>
    </lineage>
</organism>
<evidence type="ECO:0000259" key="8">
    <source>
        <dbReference type="PROSITE" id="PS50850"/>
    </source>
</evidence>